<evidence type="ECO:0000313" key="3">
    <source>
        <dbReference type="Proteomes" id="UP000000226"/>
    </source>
</evidence>
<dbReference type="OrthoDB" id="10584985at2759"/>
<dbReference type="AlphaFoldDB" id="V7D0R5"/>
<gene>
    <name evidence="2" type="ORF">PHAVU_001G2172001g</name>
</gene>
<name>V7D0R5_PHAVU</name>
<accession>V7D0R5</accession>
<evidence type="ECO:0000256" key="1">
    <source>
        <dbReference type="SAM" id="SignalP"/>
    </source>
</evidence>
<dbReference type="Proteomes" id="UP000000226">
    <property type="component" value="Chromosome 1"/>
</dbReference>
<dbReference type="EMBL" id="CM002288">
    <property type="protein sequence ID" value="ESW35228.1"/>
    <property type="molecule type" value="Genomic_DNA"/>
</dbReference>
<sequence length="233" mass="25836">MQLLFDLLLTFVAIIETLHARLLVRDNRTKPILEISSLVMHGLDVVILHHVSAELKTLDGGLQQVLAIIKGHLSAAGIVSVLGCELVTHVERFDHAVHGGFHCRGDVSLGVSGVKTLDGAESAMAEFLVIGVLTDNLNRFLVGLDAGFLTSPINGNHNTDCNSYHEDERNRRDNYFSRHLLFLALDLLFSKTMVEKKIIGLLLLPFEYGGGFVEMLVKNDELGRLYLYIKISF</sequence>
<proteinExistence type="predicted"/>
<evidence type="ECO:0000313" key="2">
    <source>
        <dbReference type="EMBL" id="ESW35228.1"/>
    </source>
</evidence>
<keyword evidence="3" id="KW-1185">Reference proteome</keyword>
<feature type="signal peptide" evidence="1">
    <location>
        <begin position="1"/>
        <end position="20"/>
    </location>
</feature>
<reference evidence="3" key="1">
    <citation type="journal article" date="2014" name="Nat. Genet.">
        <title>A reference genome for common bean and genome-wide analysis of dual domestications.</title>
        <authorList>
            <person name="Schmutz J."/>
            <person name="McClean P.E."/>
            <person name="Mamidi S."/>
            <person name="Wu G.A."/>
            <person name="Cannon S.B."/>
            <person name="Grimwood J."/>
            <person name="Jenkins J."/>
            <person name="Shu S."/>
            <person name="Song Q."/>
            <person name="Chavarro C."/>
            <person name="Torres-Torres M."/>
            <person name="Geffroy V."/>
            <person name="Moghaddam S.M."/>
            <person name="Gao D."/>
            <person name="Abernathy B."/>
            <person name="Barry K."/>
            <person name="Blair M."/>
            <person name="Brick M.A."/>
            <person name="Chovatia M."/>
            <person name="Gepts P."/>
            <person name="Goodstein D.M."/>
            <person name="Gonzales M."/>
            <person name="Hellsten U."/>
            <person name="Hyten D.L."/>
            <person name="Jia G."/>
            <person name="Kelly J.D."/>
            <person name="Kudrna D."/>
            <person name="Lee R."/>
            <person name="Richard M.M."/>
            <person name="Miklas P.N."/>
            <person name="Osorno J.M."/>
            <person name="Rodrigues J."/>
            <person name="Thareau V."/>
            <person name="Urrea C.A."/>
            <person name="Wang M."/>
            <person name="Yu Y."/>
            <person name="Zhang M."/>
            <person name="Wing R.A."/>
            <person name="Cregan P.B."/>
            <person name="Rokhsar D.S."/>
            <person name="Jackson S.A."/>
        </authorList>
    </citation>
    <scope>NUCLEOTIDE SEQUENCE [LARGE SCALE GENOMIC DNA]</scope>
    <source>
        <strain evidence="3">cv. G19833</strain>
    </source>
</reference>
<dbReference type="Gramene" id="ESW35228">
    <property type="protein sequence ID" value="ESW35228"/>
    <property type="gene ID" value="PHAVU_001G2172001g"/>
</dbReference>
<keyword evidence="1" id="KW-0732">Signal</keyword>
<protein>
    <submittedName>
        <fullName evidence="2">Uncharacterized protein</fullName>
    </submittedName>
</protein>
<feature type="chain" id="PRO_5004756024" evidence="1">
    <location>
        <begin position="21"/>
        <end position="233"/>
    </location>
</feature>
<organism evidence="2 3">
    <name type="scientific">Phaseolus vulgaris</name>
    <name type="common">Kidney bean</name>
    <name type="synonym">French bean</name>
    <dbReference type="NCBI Taxonomy" id="3885"/>
    <lineage>
        <taxon>Eukaryota</taxon>
        <taxon>Viridiplantae</taxon>
        <taxon>Streptophyta</taxon>
        <taxon>Embryophyta</taxon>
        <taxon>Tracheophyta</taxon>
        <taxon>Spermatophyta</taxon>
        <taxon>Magnoliopsida</taxon>
        <taxon>eudicotyledons</taxon>
        <taxon>Gunneridae</taxon>
        <taxon>Pentapetalae</taxon>
        <taxon>rosids</taxon>
        <taxon>fabids</taxon>
        <taxon>Fabales</taxon>
        <taxon>Fabaceae</taxon>
        <taxon>Papilionoideae</taxon>
        <taxon>50 kb inversion clade</taxon>
        <taxon>NPAAA clade</taxon>
        <taxon>indigoferoid/millettioid clade</taxon>
        <taxon>Phaseoleae</taxon>
        <taxon>Phaseolus</taxon>
    </lineage>
</organism>